<keyword evidence="4" id="KW-1185">Reference proteome</keyword>
<protein>
    <recommendedName>
        <fullName evidence="2">Bifunctional inhibitor/plant lipid transfer protein/seed storage helical domain-containing protein</fullName>
    </recommendedName>
</protein>
<dbReference type="AlphaFoldDB" id="A0AAD3XY14"/>
<proteinExistence type="predicted"/>
<dbReference type="Gene3D" id="1.10.110.10">
    <property type="entry name" value="Plant lipid-transfer and hydrophobic proteins"/>
    <property type="match status" value="1"/>
</dbReference>
<evidence type="ECO:0000259" key="2">
    <source>
        <dbReference type="Pfam" id="PF14368"/>
    </source>
</evidence>
<feature type="domain" description="Bifunctional inhibitor/plant lipid transfer protein/seed storage helical" evidence="2">
    <location>
        <begin position="28"/>
        <end position="107"/>
    </location>
</feature>
<dbReference type="EMBL" id="BSYO01000023">
    <property type="protein sequence ID" value="GMH21793.1"/>
    <property type="molecule type" value="Genomic_DNA"/>
</dbReference>
<dbReference type="InterPro" id="IPR016140">
    <property type="entry name" value="Bifunc_inhib/LTP/seed_store"/>
</dbReference>
<accession>A0AAD3XY14</accession>
<evidence type="ECO:0000313" key="3">
    <source>
        <dbReference type="EMBL" id="GMH21793.1"/>
    </source>
</evidence>
<dbReference type="Pfam" id="PF14368">
    <property type="entry name" value="LTP_2"/>
    <property type="match status" value="1"/>
</dbReference>
<dbReference type="PANTHER" id="PTHR33286:SF23">
    <property type="entry name" value="BIFUNCTIONAL INHIBITOR_PLANT LIPID TRANSFER PROTEIN_SEED STORAGE HELICAL DOMAIN-CONTAINING PROTEIN"/>
    <property type="match status" value="1"/>
</dbReference>
<organism evidence="3 4">
    <name type="scientific">Nepenthes gracilis</name>
    <name type="common">Slender pitcher plant</name>
    <dbReference type="NCBI Taxonomy" id="150966"/>
    <lineage>
        <taxon>Eukaryota</taxon>
        <taxon>Viridiplantae</taxon>
        <taxon>Streptophyta</taxon>
        <taxon>Embryophyta</taxon>
        <taxon>Tracheophyta</taxon>
        <taxon>Spermatophyta</taxon>
        <taxon>Magnoliopsida</taxon>
        <taxon>eudicotyledons</taxon>
        <taxon>Gunneridae</taxon>
        <taxon>Pentapetalae</taxon>
        <taxon>Caryophyllales</taxon>
        <taxon>Nepenthaceae</taxon>
        <taxon>Nepenthes</taxon>
    </lineage>
</organism>
<comment type="caution">
    <text evidence="3">The sequence shown here is derived from an EMBL/GenBank/DDBJ whole genome shotgun (WGS) entry which is preliminary data.</text>
</comment>
<sequence length="113" mass="12334">MEVKRGSIGRAALLMIAVWLCGGGCAPWAEAMTASECKMERRVLINACKPVILMQPPTPFCCQRIRVTPAECICSVITPKLAPLVNVEYAIQVVESCGRQVQRHFKCGSITTP</sequence>
<name>A0AAD3XY14_NEPGR</name>
<keyword evidence="1" id="KW-0732">Signal</keyword>
<feature type="chain" id="PRO_5041993126" description="Bifunctional inhibitor/plant lipid transfer protein/seed storage helical domain-containing protein" evidence="1">
    <location>
        <begin position="32"/>
        <end position="113"/>
    </location>
</feature>
<dbReference type="PANTHER" id="PTHR33286">
    <property type="entry name" value="BIFUNCTIONAL INHIBITOR/LIPID-TRANSFER PROTEIN/SEED STORAGE 2S ALBUMIN SUPERFAMILY PROTEIN"/>
    <property type="match status" value="1"/>
</dbReference>
<dbReference type="Proteomes" id="UP001279734">
    <property type="component" value="Unassembled WGS sequence"/>
</dbReference>
<evidence type="ECO:0000313" key="4">
    <source>
        <dbReference type="Proteomes" id="UP001279734"/>
    </source>
</evidence>
<reference evidence="3" key="1">
    <citation type="submission" date="2023-05" db="EMBL/GenBank/DDBJ databases">
        <title>Nepenthes gracilis genome sequencing.</title>
        <authorList>
            <person name="Fukushima K."/>
        </authorList>
    </citation>
    <scope>NUCLEOTIDE SEQUENCE</scope>
    <source>
        <strain evidence="3">SING2019-196</strain>
    </source>
</reference>
<feature type="signal peptide" evidence="1">
    <location>
        <begin position="1"/>
        <end position="31"/>
    </location>
</feature>
<dbReference type="SUPFAM" id="SSF47699">
    <property type="entry name" value="Bifunctional inhibitor/lipid-transfer protein/seed storage 2S albumin"/>
    <property type="match status" value="1"/>
</dbReference>
<evidence type="ECO:0000256" key="1">
    <source>
        <dbReference type="SAM" id="SignalP"/>
    </source>
</evidence>
<dbReference type="InterPro" id="IPR036312">
    <property type="entry name" value="Bifun_inhib/LTP/seed_sf"/>
</dbReference>
<gene>
    <name evidence="3" type="ORF">Nepgr_023635</name>
</gene>